<dbReference type="CDD" id="cd02440">
    <property type="entry name" value="AdoMet_MTases"/>
    <property type="match status" value="1"/>
</dbReference>
<dbReference type="GO" id="GO:0032259">
    <property type="term" value="P:methylation"/>
    <property type="evidence" value="ECO:0007669"/>
    <property type="project" value="UniProtKB-KW"/>
</dbReference>
<evidence type="ECO:0000313" key="6">
    <source>
        <dbReference type="Proteomes" id="UP000094412"/>
    </source>
</evidence>
<dbReference type="OrthoDB" id="9797252at2"/>
<dbReference type="RefSeq" id="WP_065997702.1">
    <property type="nucleotide sequence ID" value="NZ_MDEO01000029.1"/>
</dbReference>
<dbReference type="PANTHER" id="PTHR44942:SF4">
    <property type="entry name" value="METHYLTRANSFERASE TYPE 11 DOMAIN-CONTAINING PROTEIN"/>
    <property type="match status" value="1"/>
</dbReference>
<dbReference type="STRING" id="1566387.QV13_08770"/>
<evidence type="ECO:0000256" key="1">
    <source>
        <dbReference type="ARBA" id="ARBA00008361"/>
    </source>
</evidence>
<organism evidence="5 6">
    <name type="scientific">Mesorhizobium hungaricum</name>
    <dbReference type="NCBI Taxonomy" id="1566387"/>
    <lineage>
        <taxon>Bacteria</taxon>
        <taxon>Pseudomonadati</taxon>
        <taxon>Pseudomonadota</taxon>
        <taxon>Alphaproteobacteria</taxon>
        <taxon>Hyphomicrobiales</taxon>
        <taxon>Phyllobacteriaceae</taxon>
        <taxon>Mesorhizobium</taxon>
    </lineage>
</organism>
<gene>
    <name evidence="5" type="ORF">QV13_08770</name>
</gene>
<proteinExistence type="inferred from homology"/>
<dbReference type="InterPro" id="IPR029063">
    <property type="entry name" value="SAM-dependent_MTases_sf"/>
</dbReference>
<evidence type="ECO:0000259" key="4">
    <source>
        <dbReference type="Pfam" id="PF08241"/>
    </source>
</evidence>
<dbReference type="Pfam" id="PF08241">
    <property type="entry name" value="Methyltransf_11"/>
    <property type="match status" value="1"/>
</dbReference>
<name>A0A1C2E166_9HYPH</name>
<feature type="domain" description="Methyltransferase type 11" evidence="4">
    <location>
        <begin position="54"/>
        <end position="151"/>
    </location>
</feature>
<comment type="caution">
    <text evidence="5">The sequence shown here is derived from an EMBL/GenBank/DDBJ whole genome shotgun (WGS) entry which is preliminary data.</text>
</comment>
<comment type="similarity">
    <text evidence="1">Belongs to the methyltransferase superfamily.</text>
</comment>
<dbReference type="PANTHER" id="PTHR44942">
    <property type="entry name" value="METHYLTRANSF_11 DOMAIN-CONTAINING PROTEIN"/>
    <property type="match status" value="1"/>
</dbReference>
<dbReference type="InterPro" id="IPR051052">
    <property type="entry name" value="Diverse_substrate_MTase"/>
</dbReference>
<dbReference type="InterPro" id="IPR013216">
    <property type="entry name" value="Methyltransf_11"/>
</dbReference>
<sequence>MNVLQSVGATRQSQSSSIFRQVAGHYRYRPRYPRALIAHVSGLSSSLDHSLPAVDVGAGTGLFTFALAQFLVPQRQVVGVEPSADMRANAVAVSPASGSNVTFVDGSSTHLPFADRSLALVTAACAYHRFSRQKFLNECARVLCPQGLLAIVDYQLVSPPGSAGDEIFCLLEKFAPVFVRGHRTNEHGQYESIDISREVLSCRSFSSGHAAHWCNELEFSENEFIGYVSTLSPTLIGMRRLGRPAVESLLRSIFHSHESSGRVAMSFDTLGVFCVNGA</sequence>
<reference evidence="5 6" key="1">
    <citation type="submission" date="2016-08" db="EMBL/GenBank/DDBJ databases">
        <title>Whole genome sequence of Mesorhizobium sp. strain UASWS1009 isolated from industrial sewage.</title>
        <authorList>
            <person name="Crovadore J."/>
            <person name="Calmin G."/>
            <person name="Chablais R."/>
            <person name="Cochard B."/>
            <person name="Lefort F."/>
        </authorList>
    </citation>
    <scope>NUCLEOTIDE SEQUENCE [LARGE SCALE GENOMIC DNA]</scope>
    <source>
        <strain evidence="5 6">UASWS1009</strain>
    </source>
</reference>
<dbReference type="AlphaFoldDB" id="A0A1C2E166"/>
<keyword evidence="2" id="KW-0489">Methyltransferase</keyword>
<accession>A0A1C2E166</accession>
<dbReference type="Gene3D" id="3.40.50.150">
    <property type="entry name" value="Vaccinia Virus protein VP39"/>
    <property type="match status" value="1"/>
</dbReference>
<evidence type="ECO:0000256" key="3">
    <source>
        <dbReference type="ARBA" id="ARBA00022679"/>
    </source>
</evidence>
<dbReference type="SUPFAM" id="SSF53335">
    <property type="entry name" value="S-adenosyl-L-methionine-dependent methyltransferases"/>
    <property type="match status" value="1"/>
</dbReference>
<keyword evidence="6" id="KW-1185">Reference proteome</keyword>
<evidence type="ECO:0000256" key="2">
    <source>
        <dbReference type="ARBA" id="ARBA00022603"/>
    </source>
</evidence>
<evidence type="ECO:0000313" key="5">
    <source>
        <dbReference type="EMBL" id="OCX20752.1"/>
    </source>
</evidence>
<dbReference type="GO" id="GO:0008757">
    <property type="term" value="F:S-adenosylmethionine-dependent methyltransferase activity"/>
    <property type="evidence" value="ECO:0007669"/>
    <property type="project" value="InterPro"/>
</dbReference>
<protein>
    <recommendedName>
        <fullName evidence="4">Methyltransferase type 11 domain-containing protein</fullName>
    </recommendedName>
</protein>
<keyword evidence="3" id="KW-0808">Transferase</keyword>
<dbReference type="EMBL" id="MDEO01000029">
    <property type="protein sequence ID" value="OCX20752.1"/>
    <property type="molecule type" value="Genomic_DNA"/>
</dbReference>
<dbReference type="Proteomes" id="UP000094412">
    <property type="component" value="Unassembled WGS sequence"/>
</dbReference>